<feature type="region of interest" description="Disordered" evidence="1">
    <location>
        <begin position="117"/>
        <end position="161"/>
    </location>
</feature>
<dbReference type="Proteomes" id="UP000887574">
    <property type="component" value="Unplaced"/>
</dbReference>
<feature type="compositionally biased region" description="Low complexity" evidence="1">
    <location>
        <begin position="117"/>
        <end position="135"/>
    </location>
</feature>
<accession>A0A915DR74</accession>
<dbReference type="WBParaSite" id="jg2205">
    <property type="protein sequence ID" value="jg2205"/>
    <property type="gene ID" value="jg2205"/>
</dbReference>
<organism evidence="2 3">
    <name type="scientific">Ditylenchus dipsaci</name>
    <dbReference type="NCBI Taxonomy" id="166011"/>
    <lineage>
        <taxon>Eukaryota</taxon>
        <taxon>Metazoa</taxon>
        <taxon>Ecdysozoa</taxon>
        <taxon>Nematoda</taxon>
        <taxon>Chromadorea</taxon>
        <taxon>Rhabditida</taxon>
        <taxon>Tylenchina</taxon>
        <taxon>Tylenchomorpha</taxon>
        <taxon>Sphaerularioidea</taxon>
        <taxon>Anguinidae</taxon>
        <taxon>Anguininae</taxon>
        <taxon>Ditylenchus</taxon>
    </lineage>
</organism>
<sequence length="161" mass="18070">MTVDLFDEHHELMSSSMSKKRRHVEQTEKEVEELTKDTMQIQALFSGSASYYPDRNLVDEDLRERAHTKNHYSQHLERLAGLGDLSEQKEKISAWNQKRSQQKMSVTKGMLSVSAASLGAAASPNSPSPLSSPNNQHPQRPKSMHLATGCPQQVPLNGFKK</sequence>
<dbReference type="AlphaFoldDB" id="A0A915DR74"/>
<feature type="compositionally biased region" description="Basic and acidic residues" evidence="1">
    <location>
        <begin position="1"/>
        <end position="12"/>
    </location>
</feature>
<evidence type="ECO:0000313" key="2">
    <source>
        <dbReference type="Proteomes" id="UP000887574"/>
    </source>
</evidence>
<name>A0A915DR74_9BILA</name>
<reference evidence="3" key="1">
    <citation type="submission" date="2022-11" db="UniProtKB">
        <authorList>
            <consortium name="WormBaseParasite"/>
        </authorList>
    </citation>
    <scope>IDENTIFICATION</scope>
</reference>
<evidence type="ECO:0000256" key="1">
    <source>
        <dbReference type="SAM" id="MobiDB-lite"/>
    </source>
</evidence>
<proteinExistence type="predicted"/>
<keyword evidence="2" id="KW-1185">Reference proteome</keyword>
<feature type="region of interest" description="Disordered" evidence="1">
    <location>
        <begin position="1"/>
        <end position="30"/>
    </location>
</feature>
<evidence type="ECO:0000313" key="3">
    <source>
        <dbReference type="WBParaSite" id="jg2205"/>
    </source>
</evidence>
<protein>
    <submittedName>
        <fullName evidence="3">Uncharacterized protein</fullName>
    </submittedName>
</protein>